<dbReference type="EMBL" id="VLKG01000012">
    <property type="protein sequence ID" value="TWH64185.1"/>
    <property type="molecule type" value="Genomic_DNA"/>
</dbReference>
<dbReference type="InterPro" id="IPR013094">
    <property type="entry name" value="AB_hydrolase_3"/>
</dbReference>
<dbReference type="SUPFAM" id="SSF53474">
    <property type="entry name" value="alpha/beta-Hydrolases"/>
    <property type="match status" value="1"/>
</dbReference>
<dbReference type="Gene3D" id="3.40.50.1820">
    <property type="entry name" value="alpha/beta hydrolase"/>
    <property type="match status" value="1"/>
</dbReference>
<gene>
    <name evidence="4" type="ORF">LX59_02736</name>
</gene>
<evidence type="ECO:0000256" key="2">
    <source>
        <dbReference type="ARBA" id="ARBA00022801"/>
    </source>
</evidence>
<dbReference type="GO" id="GO:0016787">
    <property type="term" value="F:hydrolase activity"/>
    <property type="evidence" value="ECO:0007669"/>
    <property type="project" value="UniProtKB-KW"/>
</dbReference>
<comment type="caution">
    <text evidence="4">The sequence shown here is derived from an EMBL/GenBank/DDBJ whole genome shotgun (WGS) entry which is preliminary data.</text>
</comment>
<dbReference type="InterPro" id="IPR002168">
    <property type="entry name" value="Lipase_GDXG_HIS_AS"/>
</dbReference>
<evidence type="ECO:0000313" key="5">
    <source>
        <dbReference type="Proteomes" id="UP000319627"/>
    </source>
</evidence>
<evidence type="ECO:0000313" key="4">
    <source>
        <dbReference type="EMBL" id="TWH64185.1"/>
    </source>
</evidence>
<organism evidence="4 5">
    <name type="scientific">Azomonas agilis</name>
    <dbReference type="NCBI Taxonomy" id="116849"/>
    <lineage>
        <taxon>Bacteria</taxon>
        <taxon>Pseudomonadati</taxon>
        <taxon>Pseudomonadota</taxon>
        <taxon>Gammaproteobacteria</taxon>
        <taxon>Pseudomonadales</taxon>
        <taxon>Pseudomonadaceae</taxon>
        <taxon>Azomonas</taxon>
    </lineage>
</organism>
<name>A0A562I0L6_9GAMM</name>
<dbReference type="InterPro" id="IPR029058">
    <property type="entry name" value="AB_hydrolase_fold"/>
</dbReference>
<accession>A0A562I0L6</accession>
<dbReference type="PANTHER" id="PTHR48081:SF8">
    <property type="entry name" value="ALPHA_BETA HYDROLASE FOLD-3 DOMAIN-CONTAINING PROTEIN-RELATED"/>
    <property type="match status" value="1"/>
</dbReference>
<keyword evidence="5" id="KW-1185">Reference proteome</keyword>
<dbReference type="Pfam" id="PF07859">
    <property type="entry name" value="Abhydrolase_3"/>
    <property type="match status" value="1"/>
</dbReference>
<reference evidence="4 5" key="1">
    <citation type="submission" date="2019-07" db="EMBL/GenBank/DDBJ databases">
        <title>Genomic Encyclopedia of Type Strains, Phase I: the one thousand microbial genomes (KMG-I) project.</title>
        <authorList>
            <person name="Kyrpides N."/>
        </authorList>
    </citation>
    <scope>NUCLEOTIDE SEQUENCE [LARGE SCALE GENOMIC DNA]</scope>
    <source>
        <strain evidence="4 5">DSM 375</strain>
    </source>
</reference>
<keyword evidence="2" id="KW-0378">Hydrolase</keyword>
<dbReference type="PROSITE" id="PS01173">
    <property type="entry name" value="LIPASE_GDXG_HIS"/>
    <property type="match status" value="1"/>
</dbReference>
<dbReference type="OrthoDB" id="9806180at2"/>
<dbReference type="PANTHER" id="PTHR48081">
    <property type="entry name" value="AB HYDROLASE SUPERFAMILY PROTEIN C4A8.06C"/>
    <property type="match status" value="1"/>
</dbReference>
<protein>
    <submittedName>
        <fullName evidence="4">Acetyl esterase</fullName>
    </submittedName>
</protein>
<comment type="similarity">
    <text evidence="1">Belongs to the 'GDXG' lipolytic enzyme family.</text>
</comment>
<dbReference type="AlphaFoldDB" id="A0A562I0L6"/>
<proteinExistence type="inferred from homology"/>
<dbReference type="InterPro" id="IPR050300">
    <property type="entry name" value="GDXG_lipolytic_enzyme"/>
</dbReference>
<feature type="domain" description="Alpha/beta hydrolase fold-3" evidence="3">
    <location>
        <begin position="84"/>
        <end position="292"/>
    </location>
</feature>
<sequence>MSLDCDLEAFLELAEFGRLTGKSQPMHQLSVAQARKEFENTSRLLDPDPPAQVKLRELLVDCRDGARLPARLYQRPDITPKATLLYLHGGGYVVGSLNSHDCVCRRLACLGDYAVFAPEYRLAPEYPFPTAVHDAQDAVNWLRYNALELGLDTTVLVLAGDSVGATLATVLAIEEAAGQTHILTLKAQLLFYPVTESNTRRTSHQHYAEGYLLESKTLDWFYEHYLGRAQARDDWRASPLLHPALPAMTPAYVNLAQYDPLFDEGLDYAGKLEASGTPTTLRIEAGLTHDFLRMSGITGATVEVYAAAGRWLEQTLGREYLK</sequence>
<dbReference type="RefSeq" id="WP_144572764.1">
    <property type="nucleotide sequence ID" value="NZ_VLKG01000012.1"/>
</dbReference>
<evidence type="ECO:0000259" key="3">
    <source>
        <dbReference type="Pfam" id="PF07859"/>
    </source>
</evidence>
<dbReference type="Proteomes" id="UP000319627">
    <property type="component" value="Unassembled WGS sequence"/>
</dbReference>
<evidence type="ECO:0000256" key="1">
    <source>
        <dbReference type="ARBA" id="ARBA00010515"/>
    </source>
</evidence>